<name>A0AA41Y7C6_9BACT</name>
<feature type="domain" description="Helicase C-terminal" evidence="3">
    <location>
        <begin position="818"/>
        <end position="981"/>
    </location>
</feature>
<reference evidence="4" key="1">
    <citation type="submission" date="2022-10" db="EMBL/GenBank/DDBJ databases">
        <title>Gaoshiqiia sediminis gen. nov., sp. nov., isolated from coastal sediment.</title>
        <authorList>
            <person name="Yu W.X."/>
            <person name="Mu D.S."/>
            <person name="Du J.Z."/>
            <person name="Liang Y.Q."/>
        </authorList>
    </citation>
    <scope>NUCLEOTIDE SEQUENCE</scope>
    <source>
        <strain evidence="4">A06</strain>
    </source>
</reference>
<evidence type="ECO:0000313" key="5">
    <source>
        <dbReference type="Proteomes" id="UP001163821"/>
    </source>
</evidence>
<dbReference type="AlphaFoldDB" id="A0AA41Y7C6"/>
<dbReference type="SUPFAM" id="SSF52540">
    <property type="entry name" value="P-loop containing nucleoside triphosphate hydrolases"/>
    <property type="match status" value="2"/>
</dbReference>
<dbReference type="GO" id="GO:0004386">
    <property type="term" value="F:helicase activity"/>
    <property type="evidence" value="ECO:0007669"/>
    <property type="project" value="UniProtKB-KW"/>
</dbReference>
<dbReference type="PROSITE" id="PS51194">
    <property type="entry name" value="HELICASE_CTER"/>
    <property type="match status" value="1"/>
</dbReference>
<evidence type="ECO:0000256" key="1">
    <source>
        <dbReference type="ARBA" id="ARBA00022801"/>
    </source>
</evidence>
<dbReference type="InterPro" id="IPR014001">
    <property type="entry name" value="Helicase_ATP-bd"/>
</dbReference>
<evidence type="ECO:0000313" key="4">
    <source>
        <dbReference type="EMBL" id="MCW0482248.1"/>
    </source>
</evidence>
<keyword evidence="4" id="KW-0347">Helicase</keyword>
<sequence length="982" mass="114682">MALEFIVGLTEHRTFGYIFQAFLIEKRISFYAIEKLVKLRDLASLNLNEEQIALVKQIEQYSDEKLVQKFSKLKEASKFFQQMDPDLFENHISPYIDKHINRIIRLLMGGQTRLFFKQAKYSNLYDEDVITVPTTFSECIFRFDRSEAGTRYSLQLEHDNKPLNLLHRTVTLVSSNPCALVWQNKMYAFEKISAKKLLPFFEKEAIFIPSQVEDKYYKSFVLNTLKEHSVKATGFTVSAGEGNKRAILSLEPNLRMEAIFLPKFEYNGNEYLANSKTEVAVSLKQENGNYHFIKILRNREWENGLLQTLKNLGLIEKDGSWFTKGAELLSDIDRLYELISWIAKNRQQLNDAGFQLQQNQFEKRYFTEQQALDIQIKTNADWFDIYANVTFGDYQIPFLKLRKYILNDIREFELPNGETAILPIEWFTEYKDLMHFAKQDGQVLHLRKYHYQLIQKRLKGIDKSFYQRLLDIGKNAEKKVALPANIQATLRSYQHEGFSWMYQLYEHQFGGCLADDMGLGKTLQTLTLLLKLKRLKKQIVIPEFDTHSEQMSLFSDTENHKNEEQAEKDQPASLIVMPTSLIHNWENEIQKFTPSLKVYKHFGIQRKKAGGFKQLLGYYDIILTTYGTVRNDFDLLQEHEFFYLILDESQNIKNPGSKTYQTVSQLKARNRLVITGTPIENSLSDLWSQINFINKGLLGNLAYFKREFITPIEKKNDPEKQEKLQTLIRPFVLRRTKEQVARDLPPLTEQIRYCQMTGNQKRIYEKEKSAIRNQILENIEKEGVEKSAFVVLQGLTKLRQLANHPSMLHDTDENESGKFDEIFRSLESLMAEKHKVLIFSSFVKHLTLVKEQIEMKKWKYSLLTGQTTNREQVIKSFQEDPDNRIFLISLKAGGVGLNLTSADYVFIIDPWWNPAAELQAINRAHRIGQDKKVMVYRFITVDSIEGKIQQLQERKSSLAEKFINSNNPFKAITKDEILNLLS</sequence>
<dbReference type="GO" id="GO:0016787">
    <property type="term" value="F:hydrolase activity"/>
    <property type="evidence" value="ECO:0007669"/>
    <property type="project" value="UniProtKB-KW"/>
</dbReference>
<dbReference type="PROSITE" id="PS51192">
    <property type="entry name" value="HELICASE_ATP_BIND_1"/>
    <property type="match status" value="1"/>
</dbReference>
<protein>
    <submittedName>
        <fullName evidence="4">DEAD/DEAH box helicase</fullName>
    </submittedName>
</protein>
<accession>A0AA41Y7C6</accession>
<dbReference type="CDD" id="cd18793">
    <property type="entry name" value="SF2_C_SNF"/>
    <property type="match status" value="1"/>
</dbReference>
<dbReference type="PANTHER" id="PTHR10799">
    <property type="entry name" value="SNF2/RAD54 HELICASE FAMILY"/>
    <property type="match status" value="1"/>
</dbReference>
<dbReference type="Pfam" id="PF00271">
    <property type="entry name" value="Helicase_C"/>
    <property type="match status" value="1"/>
</dbReference>
<keyword evidence="5" id="KW-1185">Reference proteome</keyword>
<keyword evidence="1" id="KW-0378">Hydrolase</keyword>
<evidence type="ECO:0000259" key="3">
    <source>
        <dbReference type="PROSITE" id="PS51194"/>
    </source>
</evidence>
<feature type="domain" description="Helicase ATP-binding" evidence="2">
    <location>
        <begin position="502"/>
        <end position="696"/>
    </location>
</feature>
<dbReference type="InterPro" id="IPR001650">
    <property type="entry name" value="Helicase_C-like"/>
</dbReference>
<comment type="caution">
    <text evidence="4">The sequence shown here is derived from an EMBL/GenBank/DDBJ whole genome shotgun (WGS) entry which is preliminary data.</text>
</comment>
<dbReference type="EMBL" id="JAPAAF010000005">
    <property type="protein sequence ID" value="MCW0482248.1"/>
    <property type="molecule type" value="Genomic_DNA"/>
</dbReference>
<dbReference type="Proteomes" id="UP001163821">
    <property type="component" value="Unassembled WGS sequence"/>
</dbReference>
<keyword evidence="4" id="KW-0067">ATP-binding</keyword>
<dbReference type="InterPro" id="IPR000330">
    <property type="entry name" value="SNF2_N"/>
</dbReference>
<dbReference type="InterPro" id="IPR049730">
    <property type="entry name" value="SNF2/RAD54-like_C"/>
</dbReference>
<organism evidence="4 5">
    <name type="scientific">Gaoshiqia sediminis</name>
    <dbReference type="NCBI Taxonomy" id="2986998"/>
    <lineage>
        <taxon>Bacteria</taxon>
        <taxon>Pseudomonadati</taxon>
        <taxon>Bacteroidota</taxon>
        <taxon>Bacteroidia</taxon>
        <taxon>Marinilabiliales</taxon>
        <taxon>Prolixibacteraceae</taxon>
        <taxon>Gaoshiqia</taxon>
    </lineage>
</organism>
<dbReference type="InterPro" id="IPR027417">
    <property type="entry name" value="P-loop_NTPase"/>
</dbReference>
<dbReference type="InterPro" id="IPR038718">
    <property type="entry name" value="SNF2-like_sf"/>
</dbReference>
<gene>
    <name evidence="4" type="ORF">N2K84_05865</name>
</gene>
<dbReference type="Gene3D" id="3.40.50.10810">
    <property type="entry name" value="Tandem AAA-ATPase domain"/>
    <property type="match status" value="1"/>
</dbReference>
<dbReference type="RefSeq" id="WP_282590854.1">
    <property type="nucleotide sequence ID" value="NZ_JAPAAF010000005.1"/>
</dbReference>
<dbReference type="Gene3D" id="3.40.50.300">
    <property type="entry name" value="P-loop containing nucleotide triphosphate hydrolases"/>
    <property type="match status" value="1"/>
</dbReference>
<evidence type="ECO:0000259" key="2">
    <source>
        <dbReference type="PROSITE" id="PS51192"/>
    </source>
</evidence>
<dbReference type="Pfam" id="PF00176">
    <property type="entry name" value="SNF2-rel_dom"/>
    <property type="match status" value="1"/>
</dbReference>
<dbReference type="SMART" id="SM00487">
    <property type="entry name" value="DEXDc"/>
    <property type="match status" value="1"/>
</dbReference>
<dbReference type="GO" id="GO:0005524">
    <property type="term" value="F:ATP binding"/>
    <property type="evidence" value="ECO:0007669"/>
    <property type="project" value="InterPro"/>
</dbReference>
<keyword evidence="4" id="KW-0547">Nucleotide-binding</keyword>
<dbReference type="SMART" id="SM00490">
    <property type="entry name" value="HELICc"/>
    <property type="match status" value="1"/>
</dbReference>
<proteinExistence type="predicted"/>